<evidence type="ECO:0000313" key="2">
    <source>
        <dbReference type="EMBL" id="RRT48079.1"/>
    </source>
</evidence>
<evidence type="ECO:0000259" key="1">
    <source>
        <dbReference type="Pfam" id="PF16113"/>
    </source>
</evidence>
<accession>A0A426Y8L5</accession>
<comment type="caution">
    <text evidence="2">The sequence shown here is derived from an EMBL/GenBank/DDBJ whole genome shotgun (WGS) entry which is preliminary data.</text>
</comment>
<protein>
    <recommendedName>
        <fullName evidence="1">Enoyl-CoA hydratase/isomerase domain-containing protein</fullName>
    </recommendedName>
</protein>
<dbReference type="EMBL" id="AMZH03014176">
    <property type="protein sequence ID" value="RRT48079.1"/>
    <property type="molecule type" value="Genomic_DNA"/>
</dbReference>
<gene>
    <name evidence="2" type="ORF">B296_00031293</name>
</gene>
<dbReference type="InterPro" id="IPR045004">
    <property type="entry name" value="ECH_dom"/>
</dbReference>
<dbReference type="Gene3D" id="3.90.226.10">
    <property type="entry name" value="2-enoyl-CoA Hydratase, Chain A, domain 1"/>
    <property type="match status" value="1"/>
</dbReference>
<reference evidence="2 3" key="1">
    <citation type="journal article" date="2014" name="Agronomy (Basel)">
        <title>A Draft Genome Sequence for Ensete ventricosum, the Drought-Tolerant Tree Against Hunger.</title>
        <authorList>
            <person name="Harrison J."/>
            <person name="Moore K.A."/>
            <person name="Paszkiewicz K."/>
            <person name="Jones T."/>
            <person name="Grant M."/>
            <person name="Ambacheew D."/>
            <person name="Muzemil S."/>
            <person name="Studholme D.J."/>
        </authorList>
    </citation>
    <scope>NUCLEOTIDE SEQUENCE [LARGE SCALE GENOMIC DNA]</scope>
</reference>
<dbReference type="Pfam" id="PF16113">
    <property type="entry name" value="ECH_2"/>
    <property type="match status" value="1"/>
</dbReference>
<name>A0A426Y8L5_ENSVE</name>
<sequence>MYQAVQGGTPNLGFNKIVFVSFYLLRLDSFEELGAEIRRRSCSANDLYLNHPMQVAILDGITMGGGAGVSVPGTFRIATDKTV</sequence>
<feature type="domain" description="Enoyl-CoA hydratase/isomerase" evidence="1">
    <location>
        <begin position="54"/>
        <end position="83"/>
    </location>
</feature>
<evidence type="ECO:0000313" key="3">
    <source>
        <dbReference type="Proteomes" id="UP000287651"/>
    </source>
</evidence>
<proteinExistence type="predicted"/>
<organism evidence="2 3">
    <name type="scientific">Ensete ventricosum</name>
    <name type="common">Abyssinian banana</name>
    <name type="synonym">Musa ensete</name>
    <dbReference type="NCBI Taxonomy" id="4639"/>
    <lineage>
        <taxon>Eukaryota</taxon>
        <taxon>Viridiplantae</taxon>
        <taxon>Streptophyta</taxon>
        <taxon>Embryophyta</taxon>
        <taxon>Tracheophyta</taxon>
        <taxon>Spermatophyta</taxon>
        <taxon>Magnoliopsida</taxon>
        <taxon>Liliopsida</taxon>
        <taxon>Zingiberales</taxon>
        <taxon>Musaceae</taxon>
        <taxon>Ensete</taxon>
    </lineage>
</organism>
<dbReference type="AlphaFoldDB" id="A0A426Y8L5"/>
<dbReference type="Proteomes" id="UP000287651">
    <property type="component" value="Unassembled WGS sequence"/>
</dbReference>